<dbReference type="EMBL" id="JAGQLL010000053">
    <property type="protein sequence ID" value="MCA9380380.1"/>
    <property type="molecule type" value="Genomic_DNA"/>
</dbReference>
<gene>
    <name evidence="2" type="ORF">KC675_04340</name>
</gene>
<comment type="caution">
    <text evidence="2">The sequence shown here is derived from an EMBL/GenBank/DDBJ whole genome shotgun (WGS) entry which is preliminary data.</text>
</comment>
<reference evidence="2" key="1">
    <citation type="submission" date="2020-04" db="EMBL/GenBank/DDBJ databases">
        <authorList>
            <person name="Zhang T."/>
        </authorList>
    </citation>
    <scope>NUCLEOTIDE SEQUENCE</scope>
    <source>
        <strain evidence="2">HKST-UBA15</strain>
    </source>
</reference>
<keyword evidence="1" id="KW-0812">Transmembrane</keyword>
<sequence length="99" mass="10627">MFSDTNHQQDFPGMENRRLVEASKNKLSPKTRLALAAAGVFLIGSMLAGYMGVQAVQQNVREGITLPFSGDSIYDLGINDGNDQNPEGLDILGPFGQGN</sequence>
<proteinExistence type="predicted"/>
<keyword evidence="1" id="KW-1133">Transmembrane helix</keyword>
<dbReference type="Proteomes" id="UP000745577">
    <property type="component" value="Unassembled WGS sequence"/>
</dbReference>
<protein>
    <submittedName>
        <fullName evidence="2">Uncharacterized protein</fullName>
    </submittedName>
</protein>
<feature type="transmembrane region" description="Helical" evidence="1">
    <location>
        <begin position="33"/>
        <end position="53"/>
    </location>
</feature>
<evidence type="ECO:0000313" key="3">
    <source>
        <dbReference type="Proteomes" id="UP000745577"/>
    </source>
</evidence>
<accession>A0A955I7D3</accession>
<name>A0A955I7D3_9BACT</name>
<evidence type="ECO:0000313" key="2">
    <source>
        <dbReference type="EMBL" id="MCA9380380.1"/>
    </source>
</evidence>
<dbReference type="AlphaFoldDB" id="A0A955I7D3"/>
<reference evidence="2" key="2">
    <citation type="journal article" date="2021" name="Microbiome">
        <title>Successional dynamics and alternative stable states in a saline activated sludge microbial community over 9 years.</title>
        <authorList>
            <person name="Wang Y."/>
            <person name="Ye J."/>
            <person name="Ju F."/>
            <person name="Liu L."/>
            <person name="Boyd J.A."/>
            <person name="Deng Y."/>
            <person name="Parks D.H."/>
            <person name="Jiang X."/>
            <person name="Yin X."/>
            <person name="Woodcroft B.J."/>
            <person name="Tyson G.W."/>
            <person name="Hugenholtz P."/>
            <person name="Polz M.F."/>
            <person name="Zhang T."/>
        </authorList>
    </citation>
    <scope>NUCLEOTIDE SEQUENCE</scope>
    <source>
        <strain evidence="2">HKST-UBA15</strain>
    </source>
</reference>
<keyword evidence="1" id="KW-0472">Membrane</keyword>
<evidence type="ECO:0000256" key="1">
    <source>
        <dbReference type="SAM" id="Phobius"/>
    </source>
</evidence>
<organism evidence="2 3">
    <name type="scientific">Candidatus Dojkabacteria bacterium</name>
    <dbReference type="NCBI Taxonomy" id="2099670"/>
    <lineage>
        <taxon>Bacteria</taxon>
        <taxon>Candidatus Dojkabacteria</taxon>
    </lineage>
</organism>